<dbReference type="GO" id="GO:0046577">
    <property type="term" value="F:long-chain-alcohol oxidase activity"/>
    <property type="evidence" value="ECO:0007669"/>
    <property type="project" value="UniProtKB-EC"/>
</dbReference>
<dbReference type="PANTHER" id="PTHR46056">
    <property type="entry name" value="LONG-CHAIN-ALCOHOL OXIDASE"/>
    <property type="match status" value="1"/>
</dbReference>
<feature type="active site" description="Proton acceptor" evidence="14">
    <location>
        <position position="670"/>
    </location>
</feature>
<reference evidence="17 18" key="1">
    <citation type="journal article" date="2018" name="Mol. Biol. Evol.">
        <title>Broad Genomic Sampling Reveals a Smut Pathogenic Ancestry of the Fungal Clade Ustilaginomycotina.</title>
        <authorList>
            <person name="Kijpornyongpan T."/>
            <person name="Mondo S.J."/>
            <person name="Barry K."/>
            <person name="Sandor L."/>
            <person name="Lee J."/>
            <person name="Lipzen A."/>
            <person name="Pangilinan J."/>
            <person name="LaButti K."/>
            <person name="Hainaut M."/>
            <person name="Henrissat B."/>
            <person name="Grigoriev I.V."/>
            <person name="Spatafora J.W."/>
            <person name="Aime M.C."/>
        </authorList>
    </citation>
    <scope>NUCLEOTIDE SEQUENCE [LARGE SCALE GENOMIC DNA]</scope>
    <source>
        <strain evidence="17 18">MCA 4198</strain>
    </source>
</reference>
<keyword evidence="12" id="KW-0472">Membrane</keyword>
<evidence type="ECO:0000256" key="1">
    <source>
        <dbReference type="ARBA" id="ARBA00000920"/>
    </source>
</evidence>
<evidence type="ECO:0000256" key="12">
    <source>
        <dbReference type="ARBA" id="ARBA00023136"/>
    </source>
</evidence>
<dbReference type="RefSeq" id="XP_025378389.1">
    <property type="nucleotide sequence ID" value="XM_025519533.1"/>
</dbReference>
<feature type="domain" description="Glucose-methanol-choline oxidoreductase N-terminal" evidence="15">
    <location>
        <begin position="254"/>
        <end position="467"/>
    </location>
</feature>
<evidence type="ECO:0000259" key="15">
    <source>
        <dbReference type="Pfam" id="PF00732"/>
    </source>
</evidence>
<evidence type="ECO:0000256" key="5">
    <source>
        <dbReference type="ARBA" id="ARBA00010790"/>
    </source>
</evidence>
<proteinExistence type="inferred from homology"/>
<dbReference type="Gene3D" id="3.50.50.60">
    <property type="entry name" value="FAD/NAD(P)-binding domain"/>
    <property type="match status" value="2"/>
</dbReference>
<dbReference type="GO" id="GO:0050660">
    <property type="term" value="F:flavin adenine dinucleotide binding"/>
    <property type="evidence" value="ECO:0007669"/>
    <property type="project" value="InterPro"/>
</dbReference>
<evidence type="ECO:0000256" key="8">
    <source>
        <dbReference type="ARBA" id="ARBA00022692"/>
    </source>
</evidence>
<accession>A0A316YPM9</accession>
<evidence type="ECO:0000313" key="17">
    <source>
        <dbReference type="EMBL" id="PWN91191.1"/>
    </source>
</evidence>
<dbReference type="PANTHER" id="PTHR46056:SF12">
    <property type="entry name" value="LONG-CHAIN-ALCOHOL OXIDASE"/>
    <property type="match status" value="1"/>
</dbReference>
<feature type="domain" description="Glucose-methanol-choline oxidoreductase C-terminal" evidence="16">
    <location>
        <begin position="561"/>
        <end position="722"/>
    </location>
</feature>
<evidence type="ECO:0000313" key="18">
    <source>
        <dbReference type="Proteomes" id="UP000245768"/>
    </source>
</evidence>
<comment type="subcellular location">
    <subcellularLocation>
        <location evidence="4">Membrane</location>
    </subcellularLocation>
</comment>
<dbReference type="Pfam" id="PF05199">
    <property type="entry name" value="GMC_oxred_C"/>
    <property type="match status" value="1"/>
</dbReference>
<name>A0A316YPM9_9BASI</name>
<evidence type="ECO:0000256" key="9">
    <source>
        <dbReference type="ARBA" id="ARBA00022827"/>
    </source>
</evidence>
<dbReference type="EC" id="1.1.3.20" evidence="6 13"/>
<dbReference type="EMBL" id="KZ819635">
    <property type="protein sequence ID" value="PWN91191.1"/>
    <property type="molecule type" value="Genomic_DNA"/>
</dbReference>
<evidence type="ECO:0000256" key="11">
    <source>
        <dbReference type="ARBA" id="ARBA00023002"/>
    </source>
</evidence>
<comment type="similarity">
    <text evidence="5 13">Belongs to the GMC oxidoreductase family.</text>
</comment>
<comment type="catalytic activity">
    <reaction evidence="1 13">
        <text>a long-chain primary fatty alcohol + O2 = a long-chain fatty aldehyde + H2O2</text>
        <dbReference type="Rhea" id="RHEA:22756"/>
        <dbReference type="ChEBI" id="CHEBI:15379"/>
        <dbReference type="ChEBI" id="CHEBI:16240"/>
        <dbReference type="ChEBI" id="CHEBI:17176"/>
        <dbReference type="ChEBI" id="CHEBI:77396"/>
        <dbReference type="EC" id="1.1.3.20"/>
    </reaction>
</comment>
<keyword evidence="10" id="KW-1133">Transmembrane helix</keyword>
<dbReference type="OrthoDB" id="269227at2759"/>
<comment type="cofactor">
    <cofactor evidence="2">
        <name>FAD</name>
        <dbReference type="ChEBI" id="CHEBI:57692"/>
    </cofactor>
</comment>
<protein>
    <recommendedName>
        <fullName evidence="6 13">Long-chain-alcohol oxidase</fullName>
        <ecNumber evidence="6 13">1.1.3.20</ecNumber>
    </recommendedName>
</protein>
<dbReference type="GO" id="GO:0016020">
    <property type="term" value="C:membrane"/>
    <property type="evidence" value="ECO:0007669"/>
    <property type="project" value="UniProtKB-SubCell"/>
</dbReference>
<dbReference type="Proteomes" id="UP000245768">
    <property type="component" value="Unassembled WGS sequence"/>
</dbReference>
<keyword evidence="9" id="KW-0274">FAD</keyword>
<dbReference type="STRING" id="215250.A0A316YPM9"/>
<evidence type="ECO:0000259" key="16">
    <source>
        <dbReference type="Pfam" id="PF05199"/>
    </source>
</evidence>
<keyword evidence="18" id="KW-1185">Reference proteome</keyword>
<keyword evidence="11 13" id="KW-0560">Oxidoreductase</keyword>
<evidence type="ECO:0000256" key="6">
    <source>
        <dbReference type="ARBA" id="ARBA00013125"/>
    </source>
</evidence>
<dbReference type="SUPFAM" id="SSF51905">
    <property type="entry name" value="FAD/NAD(P)-binding domain"/>
    <property type="match status" value="1"/>
</dbReference>
<keyword evidence="7" id="KW-0285">Flavoprotein</keyword>
<evidence type="ECO:0000256" key="7">
    <source>
        <dbReference type="ARBA" id="ARBA00022630"/>
    </source>
</evidence>
<evidence type="ECO:0000256" key="13">
    <source>
        <dbReference type="PIRNR" id="PIRNR028937"/>
    </source>
</evidence>
<dbReference type="InterPro" id="IPR036188">
    <property type="entry name" value="FAD/NAD-bd_sf"/>
</dbReference>
<organism evidence="17 18">
    <name type="scientific">Acaromyces ingoldii</name>
    <dbReference type="NCBI Taxonomy" id="215250"/>
    <lineage>
        <taxon>Eukaryota</taxon>
        <taxon>Fungi</taxon>
        <taxon>Dikarya</taxon>
        <taxon>Basidiomycota</taxon>
        <taxon>Ustilaginomycotina</taxon>
        <taxon>Exobasidiomycetes</taxon>
        <taxon>Exobasidiales</taxon>
        <taxon>Cryptobasidiaceae</taxon>
        <taxon>Acaromyces</taxon>
    </lineage>
</organism>
<comment type="function">
    <text evidence="3">Long-chain fatty alcohol oxidase involved in the omega-oxidation pathway of lipid degradation.</text>
</comment>
<evidence type="ECO:0000256" key="4">
    <source>
        <dbReference type="ARBA" id="ARBA00004370"/>
    </source>
</evidence>
<dbReference type="PIRSF" id="PIRSF028937">
    <property type="entry name" value="Lg_Ch_AO"/>
    <property type="match status" value="1"/>
</dbReference>
<dbReference type="GeneID" id="37041449"/>
<dbReference type="InterPro" id="IPR012400">
    <property type="entry name" value="Long_Oxdase"/>
</dbReference>
<dbReference type="InParanoid" id="A0A316YPM9"/>
<dbReference type="InterPro" id="IPR007867">
    <property type="entry name" value="GMC_OxRtase_C"/>
</dbReference>
<keyword evidence="8" id="KW-0812">Transmembrane</keyword>
<gene>
    <name evidence="17" type="ORF">FA10DRAFT_249372</name>
</gene>
<evidence type="ECO:0000256" key="2">
    <source>
        <dbReference type="ARBA" id="ARBA00001974"/>
    </source>
</evidence>
<sequence length="751" mass="80420">MPFTTKASDVWDENQQAVMLAVADAFVPHLDGPEAARVVASLPPTATDRQRELVAQFAADGFKDYPYLLDRFAHQARVSLSASTLWQINLTLSALATRPGCLALTGRLGPFQALDTPTRAAILKGWAASPLALLQKAAAGFKGLSLIVFYRFHQTAWEAVGYSDGQASDWKEKVQAEKEEPHYPYVFENDKIAATSPGVDVELDTDVLIIGSGAGGGVVAKYLTERGLRCLIAEKGTYMRPADVTGREDQGYPEMYEAEGLMPVENGSVNVLAGSTFGGGTTVNWSASLKPRHYAREAWATKHGLPYFRGPAFSDDLNAVCGRMGCSTHAIKHNIANSLLALGAQRAGQPVEAVPQNSGGHVHYCGKCQLGCVSGHKQGGTVTWLRDAAETGNAGFVLNCNIDRVLFDKSGRKAIGALATIDGRKVTIRANKAVVSSAGSIQTPAVLLRSPELKYNKQIGQHLHLHPTTTVVGFYDFPINPWEGSLLTMVSNAAELVDAEGWGCKIEVIASSPSIHAAFSNYEDSTAHKAAMLRYSHSFTIIVICRDRDGGRVFIDNEGKARMDYSISKHDQQSLLQGVLRATEIHMMAGASQISTCQVGMAPYKPALTSAGGHPDVGGKVLPESTTLPSTATPVEALPRSLNEDGYRAWRKGIEKAGVAPNWCTTGSAHQMGSCRMGSSPKTSALDPEGRVWGAKNLYVADASCLPEASGVNPMITTMATARGVARNIAKDLGVERPENLTGPNMRESRI</sequence>
<evidence type="ECO:0000256" key="10">
    <source>
        <dbReference type="ARBA" id="ARBA00022989"/>
    </source>
</evidence>
<dbReference type="AlphaFoldDB" id="A0A316YPM9"/>
<evidence type="ECO:0000256" key="3">
    <source>
        <dbReference type="ARBA" id="ARBA00003842"/>
    </source>
</evidence>
<dbReference type="Pfam" id="PF00732">
    <property type="entry name" value="GMC_oxred_N"/>
    <property type="match status" value="1"/>
</dbReference>
<dbReference type="InterPro" id="IPR000172">
    <property type="entry name" value="GMC_OxRdtase_N"/>
</dbReference>
<evidence type="ECO:0000256" key="14">
    <source>
        <dbReference type="PIRSR" id="PIRSR028937-1"/>
    </source>
</evidence>